<gene>
    <name evidence="1" type="ORF">BU14_0382s0011</name>
</gene>
<dbReference type="EMBL" id="KV919022">
    <property type="protein sequence ID" value="OSX73050.1"/>
    <property type="molecule type" value="Genomic_DNA"/>
</dbReference>
<dbReference type="AlphaFoldDB" id="A0A1X6NWY8"/>
<evidence type="ECO:0000313" key="2">
    <source>
        <dbReference type="Proteomes" id="UP000218209"/>
    </source>
</evidence>
<reference evidence="1 2" key="1">
    <citation type="submission" date="2017-03" db="EMBL/GenBank/DDBJ databases">
        <title>WGS assembly of Porphyra umbilicalis.</title>
        <authorList>
            <person name="Brawley S.H."/>
            <person name="Blouin N.A."/>
            <person name="Ficko-Blean E."/>
            <person name="Wheeler G.L."/>
            <person name="Lohr M."/>
            <person name="Goodson H.V."/>
            <person name="Jenkins J.W."/>
            <person name="Blaby-Haas C.E."/>
            <person name="Helliwell K.E."/>
            <person name="Chan C."/>
            <person name="Marriage T."/>
            <person name="Bhattacharya D."/>
            <person name="Klein A.S."/>
            <person name="Badis Y."/>
            <person name="Brodie J."/>
            <person name="Cao Y."/>
            <person name="Collen J."/>
            <person name="Dittami S.M."/>
            <person name="Gachon C.M."/>
            <person name="Green B.R."/>
            <person name="Karpowicz S."/>
            <person name="Kim J.W."/>
            <person name="Kudahl U."/>
            <person name="Lin S."/>
            <person name="Michel G."/>
            <person name="Mittag M."/>
            <person name="Olson B.J."/>
            <person name="Pangilinan J."/>
            <person name="Peng Y."/>
            <person name="Qiu H."/>
            <person name="Shu S."/>
            <person name="Singer J.T."/>
            <person name="Smith A.G."/>
            <person name="Sprecher B.N."/>
            <person name="Wagner V."/>
            <person name="Wang W."/>
            <person name="Wang Z.-Y."/>
            <person name="Yan J."/>
            <person name="Yarish C."/>
            <person name="Zoeuner-Riek S."/>
            <person name="Zhuang Y."/>
            <person name="Zou Y."/>
            <person name="Lindquist E.A."/>
            <person name="Grimwood J."/>
            <person name="Barry K."/>
            <person name="Rokhsar D.S."/>
            <person name="Schmutz J."/>
            <person name="Stiller J.W."/>
            <person name="Grossman A.R."/>
            <person name="Prochnik S.E."/>
        </authorList>
    </citation>
    <scope>NUCLEOTIDE SEQUENCE [LARGE SCALE GENOMIC DNA]</scope>
    <source>
        <strain evidence="1">4086291</strain>
    </source>
</reference>
<sequence length="36" mass="3953">MRAADALQASCAERLTSRSALADSKFDGMYCLRNTE</sequence>
<accession>A0A1X6NWY8</accession>
<proteinExistence type="predicted"/>
<protein>
    <submittedName>
        <fullName evidence="1">Uncharacterized protein</fullName>
    </submittedName>
</protein>
<organism evidence="1 2">
    <name type="scientific">Porphyra umbilicalis</name>
    <name type="common">Purple laver</name>
    <name type="synonym">Red alga</name>
    <dbReference type="NCBI Taxonomy" id="2786"/>
    <lineage>
        <taxon>Eukaryota</taxon>
        <taxon>Rhodophyta</taxon>
        <taxon>Bangiophyceae</taxon>
        <taxon>Bangiales</taxon>
        <taxon>Bangiaceae</taxon>
        <taxon>Porphyra</taxon>
    </lineage>
</organism>
<keyword evidence="2" id="KW-1185">Reference proteome</keyword>
<evidence type="ECO:0000313" key="1">
    <source>
        <dbReference type="EMBL" id="OSX73050.1"/>
    </source>
</evidence>
<dbReference type="Proteomes" id="UP000218209">
    <property type="component" value="Unassembled WGS sequence"/>
</dbReference>
<name>A0A1X6NWY8_PORUM</name>